<protein>
    <recommendedName>
        <fullName evidence="6">Late embryogenesis abundant protein LEA-2 subgroup domain-containing protein</fullName>
    </recommendedName>
</protein>
<feature type="transmembrane region" description="Helical" evidence="5">
    <location>
        <begin position="12"/>
        <end position="33"/>
    </location>
</feature>
<dbReference type="STRING" id="3821.A0A151TJZ4"/>
<dbReference type="PANTHER" id="PTHR31234">
    <property type="entry name" value="LATE EMBRYOGENESIS ABUNDANT (LEA) HYDROXYPROLINE-RICH GLYCOPROTEIN FAMILY"/>
    <property type="match status" value="1"/>
</dbReference>
<keyword evidence="3 5" id="KW-1133">Transmembrane helix</keyword>
<dbReference type="EMBL" id="CM003608">
    <property type="protein sequence ID" value="KYP67357.1"/>
    <property type="molecule type" value="Genomic_DNA"/>
</dbReference>
<dbReference type="Gramene" id="C.cajan_13277.t">
    <property type="protein sequence ID" value="C.cajan_13277.t.cds1"/>
    <property type="gene ID" value="C.cajan_13277"/>
</dbReference>
<dbReference type="GO" id="GO:0098542">
    <property type="term" value="P:defense response to other organism"/>
    <property type="evidence" value="ECO:0007669"/>
    <property type="project" value="InterPro"/>
</dbReference>
<dbReference type="GO" id="GO:0016020">
    <property type="term" value="C:membrane"/>
    <property type="evidence" value="ECO:0007669"/>
    <property type="project" value="UniProtKB-SubCell"/>
</dbReference>
<keyword evidence="8" id="KW-1185">Reference proteome</keyword>
<name>A0A151TJZ4_CAJCA</name>
<dbReference type="InterPro" id="IPR004864">
    <property type="entry name" value="LEA_2"/>
</dbReference>
<evidence type="ECO:0000259" key="6">
    <source>
        <dbReference type="Pfam" id="PF03168"/>
    </source>
</evidence>
<proteinExistence type="predicted"/>
<evidence type="ECO:0000313" key="7">
    <source>
        <dbReference type="EMBL" id="KYP67357.1"/>
    </source>
</evidence>
<reference evidence="7 8" key="1">
    <citation type="journal article" date="2012" name="Nat. Biotechnol.">
        <title>Draft genome sequence of pigeonpea (Cajanus cajan), an orphan legume crop of resource-poor farmers.</title>
        <authorList>
            <person name="Varshney R.K."/>
            <person name="Chen W."/>
            <person name="Li Y."/>
            <person name="Bharti A.K."/>
            <person name="Saxena R.K."/>
            <person name="Schlueter J.A."/>
            <person name="Donoghue M.T."/>
            <person name="Azam S."/>
            <person name="Fan G."/>
            <person name="Whaley A.M."/>
            <person name="Farmer A.D."/>
            <person name="Sheridan J."/>
            <person name="Iwata A."/>
            <person name="Tuteja R."/>
            <person name="Penmetsa R.V."/>
            <person name="Wu W."/>
            <person name="Upadhyaya H.D."/>
            <person name="Yang S.P."/>
            <person name="Shah T."/>
            <person name="Saxena K.B."/>
            <person name="Michael T."/>
            <person name="McCombie W.R."/>
            <person name="Yang B."/>
            <person name="Zhang G."/>
            <person name="Yang H."/>
            <person name="Wang J."/>
            <person name="Spillane C."/>
            <person name="Cook D.R."/>
            <person name="May G.D."/>
            <person name="Xu X."/>
            <person name="Jackson S.A."/>
        </authorList>
    </citation>
    <scope>NUCLEOTIDE SEQUENCE [LARGE SCALE GENOMIC DNA]</scope>
    <source>
        <strain evidence="8">cv. Asha</strain>
    </source>
</reference>
<dbReference type="InterPro" id="IPR044839">
    <property type="entry name" value="NDR1-like"/>
</dbReference>
<feature type="domain" description="Late embryogenesis abundant protein LEA-2 subgroup" evidence="6">
    <location>
        <begin position="68"/>
        <end position="156"/>
    </location>
</feature>
<dbReference type="Gene3D" id="2.60.40.1820">
    <property type="match status" value="1"/>
</dbReference>
<gene>
    <name evidence="7" type="ORF">KK1_013685</name>
</gene>
<dbReference type="SUPFAM" id="SSF117070">
    <property type="entry name" value="LEA14-like"/>
    <property type="match status" value="1"/>
</dbReference>
<comment type="subcellular location">
    <subcellularLocation>
        <location evidence="1">Membrane</location>
        <topology evidence="1">Single-pass membrane protein</topology>
    </subcellularLocation>
</comment>
<dbReference type="Proteomes" id="UP000075243">
    <property type="component" value="Chromosome 6"/>
</dbReference>
<organism evidence="7 8">
    <name type="scientific">Cajanus cajan</name>
    <name type="common">Pigeon pea</name>
    <name type="synonym">Cajanus indicus</name>
    <dbReference type="NCBI Taxonomy" id="3821"/>
    <lineage>
        <taxon>Eukaryota</taxon>
        <taxon>Viridiplantae</taxon>
        <taxon>Streptophyta</taxon>
        <taxon>Embryophyta</taxon>
        <taxon>Tracheophyta</taxon>
        <taxon>Spermatophyta</taxon>
        <taxon>Magnoliopsida</taxon>
        <taxon>eudicotyledons</taxon>
        <taxon>Gunneridae</taxon>
        <taxon>Pentapetalae</taxon>
        <taxon>rosids</taxon>
        <taxon>fabids</taxon>
        <taxon>Fabales</taxon>
        <taxon>Fabaceae</taxon>
        <taxon>Papilionoideae</taxon>
        <taxon>50 kb inversion clade</taxon>
        <taxon>NPAAA clade</taxon>
        <taxon>indigoferoid/millettioid clade</taxon>
        <taxon>Phaseoleae</taxon>
        <taxon>Cajanus</taxon>
    </lineage>
</organism>
<keyword evidence="4 5" id="KW-0472">Membrane</keyword>
<evidence type="ECO:0000313" key="8">
    <source>
        <dbReference type="Proteomes" id="UP000075243"/>
    </source>
</evidence>
<sequence>MRCSRGLKICCGVAAIILIIFIVVLVVLFFTVFKPKDPDINLQSVKLEHFSLEVFPALALNVSLGTVVTVDNPNHGSFTYQNSTAYIYYRGNLVAEAPLHEDTIPARKDHNISTTVTIFVDAEKFQDLPNDNERGVVEFTSTTTLVGKVKVLLDLFKIKATSYSICHLSLFVRDQSINSTCNSEIKF</sequence>
<keyword evidence="2 5" id="KW-0812">Transmembrane</keyword>
<dbReference type="OMA" id="QCTSTVH"/>
<dbReference type="AlphaFoldDB" id="A0A151TJZ4"/>
<evidence type="ECO:0000256" key="1">
    <source>
        <dbReference type="ARBA" id="ARBA00004167"/>
    </source>
</evidence>
<evidence type="ECO:0000256" key="4">
    <source>
        <dbReference type="ARBA" id="ARBA00023136"/>
    </source>
</evidence>
<dbReference type="Pfam" id="PF03168">
    <property type="entry name" value="LEA_2"/>
    <property type="match status" value="1"/>
</dbReference>
<evidence type="ECO:0000256" key="3">
    <source>
        <dbReference type="ARBA" id="ARBA00022989"/>
    </source>
</evidence>
<evidence type="ECO:0000256" key="5">
    <source>
        <dbReference type="SAM" id="Phobius"/>
    </source>
</evidence>
<accession>A0A151TJZ4</accession>
<dbReference type="PANTHER" id="PTHR31234:SF65">
    <property type="entry name" value="LATE EMBRYOGENESIS ABUNDANT PROTEIN, LEA_2 SUBGROUP"/>
    <property type="match status" value="1"/>
</dbReference>
<evidence type="ECO:0000256" key="2">
    <source>
        <dbReference type="ARBA" id="ARBA00022692"/>
    </source>
</evidence>